<dbReference type="Pfam" id="PF20235">
    <property type="entry name" value="PIR2-like_helical"/>
    <property type="match status" value="2"/>
</dbReference>
<feature type="region of interest" description="Disordered" evidence="1">
    <location>
        <begin position="376"/>
        <end position="396"/>
    </location>
</feature>
<keyword evidence="2" id="KW-0812">Transmembrane</keyword>
<reference evidence="4" key="1">
    <citation type="submission" date="2020-07" db="EMBL/GenBank/DDBJ databases">
        <title>Genome sequence and genetic diversity analysis of an under-domesticated orphan crop, white fonio (Digitaria exilis).</title>
        <authorList>
            <person name="Bennetzen J.L."/>
            <person name="Chen S."/>
            <person name="Ma X."/>
            <person name="Wang X."/>
            <person name="Yssel A.E.J."/>
            <person name="Chaluvadi S.R."/>
            <person name="Johnson M."/>
            <person name="Gangashetty P."/>
            <person name="Hamidou F."/>
            <person name="Sanogo M.D."/>
            <person name="Zwaenepoel A."/>
            <person name="Wallace J."/>
            <person name="Van De Peer Y."/>
            <person name="Van Deynze A."/>
        </authorList>
    </citation>
    <scope>NUCLEOTIDE SEQUENCE</scope>
    <source>
        <tissue evidence="4">Leaves</tissue>
    </source>
</reference>
<evidence type="ECO:0000256" key="2">
    <source>
        <dbReference type="SAM" id="Phobius"/>
    </source>
</evidence>
<feature type="domain" description="PIR2-like helical" evidence="3">
    <location>
        <begin position="256"/>
        <end position="293"/>
    </location>
</feature>
<organism evidence="4 5">
    <name type="scientific">Digitaria exilis</name>
    <dbReference type="NCBI Taxonomy" id="1010633"/>
    <lineage>
        <taxon>Eukaryota</taxon>
        <taxon>Viridiplantae</taxon>
        <taxon>Streptophyta</taxon>
        <taxon>Embryophyta</taxon>
        <taxon>Tracheophyta</taxon>
        <taxon>Spermatophyta</taxon>
        <taxon>Magnoliopsida</taxon>
        <taxon>Liliopsida</taxon>
        <taxon>Poales</taxon>
        <taxon>Poaceae</taxon>
        <taxon>PACMAD clade</taxon>
        <taxon>Panicoideae</taxon>
        <taxon>Panicodae</taxon>
        <taxon>Paniceae</taxon>
        <taxon>Anthephorinae</taxon>
        <taxon>Digitaria</taxon>
    </lineage>
</organism>
<name>A0A835F2G5_9POAL</name>
<feature type="compositionally biased region" description="Polar residues" evidence="1">
    <location>
        <begin position="572"/>
        <end position="590"/>
    </location>
</feature>
<feature type="transmembrane region" description="Helical" evidence="2">
    <location>
        <begin position="754"/>
        <end position="774"/>
    </location>
</feature>
<dbReference type="Proteomes" id="UP000636709">
    <property type="component" value="Unassembled WGS sequence"/>
</dbReference>
<dbReference type="InterPro" id="IPR046527">
    <property type="entry name" value="PIR2-like_helical"/>
</dbReference>
<feature type="domain" description="PIR2-like helical" evidence="3">
    <location>
        <begin position="38"/>
        <end position="153"/>
    </location>
</feature>
<dbReference type="AlphaFoldDB" id="A0A835F2G5"/>
<evidence type="ECO:0000313" key="4">
    <source>
        <dbReference type="EMBL" id="KAF8726265.1"/>
    </source>
</evidence>
<feature type="region of interest" description="Disordered" evidence="1">
    <location>
        <begin position="567"/>
        <end position="590"/>
    </location>
</feature>
<dbReference type="PANTHER" id="PTHR33120:SF47">
    <property type="entry name" value="OS05G0571400 PROTEIN"/>
    <property type="match status" value="1"/>
</dbReference>
<protein>
    <recommendedName>
        <fullName evidence="3">PIR2-like helical domain-containing protein</fullName>
    </recommendedName>
</protein>
<evidence type="ECO:0000256" key="1">
    <source>
        <dbReference type="SAM" id="MobiDB-lite"/>
    </source>
</evidence>
<evidence type="ECO:0000313" key="5">
    <source>
        <dbReference type="Proteomes" id="UP000636709"/>
    </source>
</evidence>
<evidence type="ECO:0000259" key="3">
    <source>
        <dbReference type="Pfam" id="PF20235"/>
    </source>
</evidence>
<accession>A0A835F2G5</accession>
<proteinExistence type="predicted"/>
<gene>
    <name evidence="4" type="ORF">HU200_019723</name>
</gene>
<feature type="region of interest" description="Disordered" evidence="1">
    <location>
        <begin position="867"/>
        <end position="887"/>
    </location>
</feature>
<comment type="caution">
    <text evidence="4">The sequence shown here is derived from an EMBL/GenBank/DDBJ whole genome shotgun (WGS) entry which is preliminary data.</text>
</comment>
<feature type="compositionally biased region" description="Polar residues" evidence="1">
    <location>
        <begin position="236"/>
        <end position="246"/>
    </location>
</feature>
<keyword evidence="5" id="KW-1185">Reference proteome</keyword>
<dbReference type="OrthoDB" id="19932at2759"/>
<feature type="region of interest" description="Disordered" evidence="1">
    <location>
        <begin position="229"/>
        <end position="251"/>
    </location>
</feature>
<dbReference type="PANTHER" id="PTHR33120">
    <property type="entry name" value="EXPRESSED PROTEIN-RELATED"/>
    <property type="match status" value="1"/>
</dbReference>
<keyword evidence="2" id="KW-0472">Membrane</keyword>
<sequence>MVDDIRIAPGHEVYEPSFKCEYPPPRKQAEHRSGLLHKIHSSYRKALERLSPRVRSGMAASFLDGGGFCLGLVDPVSNVIANTLATYGRAGLVPGDCDDELVYVPEDKLRDLERRSLDGMVTFLTRLFPYLADCEAVRFLLFTDTDLLVAAHIVALDLDLTRFGSCKLAFKEAFVMALNIRTPAASSATSSPSPPALAKLANLLDGFPLPTDGDHKDLRGLRHLIPTRLPPPRSVPTRSMATTSRPSPGCRPASYAPAFHRSLLEGGHSYGPFYPVSNIIVNTIWYDTGFTGEWRTVEGLGGTDTTRKEHPSWLPPLLPVTPNSTSSLLQGDGQLSCEDAQSLARLLCPEATCSEQPLPPTIGRDPLTVIPNSPHPLSRLSRRSGHTAVAPPPPHPRLLRAAQPRCRLVASSSACLPYLASGQPCCPGKTPSLWSPPILLSYIKRLGQYRSGRPTCLAWWTFDIKRLGQYRSGRPTCLAWWTFDIKRLGQYRSGHPICLAWWTFDIKRLGKYRSGRPFDHAYPPIGIWCLHFPAVWPIARLPSHTSEYTSRPSSSSFSSTQLFYGHEDGKTSAKQGRQTIRQHNDGKISTGNPGAAAALYGQPSFELLPLGLPRIMNRDQRGQFCVCLGYRRINPAIMMRSFAVSTFDKVAFRRTLESAAAAEEDGNRTTTVTAVIFEAGRREARPLCCTPDMAKLGVCIEGAVLYPWNGTGWPKVISASSLLGALVAAFPDETQVSTAGKTIWKNSRGHLPSWMAPLMPFYGVMSLAFAVLAARCTGSRSMRGSGGRWYCSRAARHVVLPVFDLAELDESGAATTGALRGAVAHVLIVTVSMGHGESANVASLGAAFFAAAEALEVDHGERRHCLRPPAGGEEAVPGVPRGGSEHGVRVLDTQLSIQNSEHAQSE</sequence>
<keyword evidence="2" id="KW-1133">Transmembrane helix</keyword>
<dbReference type="EMBL" id="JACEFO010001651">
    <property type="protein sequence ID" value="KAF8726265.1"/>
    <property type="molecule type" value="Genomic_DNA"/>
</dbReference>